<organism evidence="1">
    <name type="scientific">uncultured Caudovirales phage</name>
    <dbReference type="NCBI Taxonomy" id="2100421"/>
    <lineage>
        <taxon>Viruses</taxon>
        <taxon>Duplodnaviria</taxon>
        <taxon>Heunggongvirae</taxon>
        <taxon>Uroviricota</taxon>
        <taxon>Caudoviricetes</taxon>
        <taxon>Peduoviridae</taxon>
        <taxon>Maltschvirus</taxon>
        <taxon>Maltschvirus maltsch</taxon>
    </lineage>
</organism>
<name>A0A6J5T618_9CAUD</name>
<protein>
    <recommendedName>
        <fullName evidence="2">Lipoprotein</fullName>
    </recommendedName>
</protein>
<evidence type="ECO:0008006" key="2">
    <source>
        <dbReference type="Google" id="ProtNLM"/>
    </source>
</evidence>
<sequence>MKKVMLVAMLATLVGCASTGDVAEVQAQVDALKASTASAIEASTVKSGSMCTAHCDKNDKEMNDKLDSLFKKSMTK</sequence>
<dbReference type="PROSITE" id="PS51257">
    <property type="entry name" value="PROKAR_LIPOPROTEIN"/>
    <property type="match status" value="1"/>
</dbReference>
<gene>
    <name evidence="1" type="ORF">UFOVP1655_22</name>
</gene>
<proteinExistence type="predicted"/>
<dbReference type="EMBL" id="LR797523">
    <property type="protein sequence ID" value="CAB4222007.1"/>
    <property type="molecule type" value="Genomic_DNA"/>
</dbReference>
<evidence type="ECO:0000313" key="1">
    <source>
        <dbReference type="EMBL" id="CAB4222007.1"/>
    </source>
</evidence>
<reference evidence="1" key="1">
    <citation type="submission" date="2020-05" db="EMBL/GenBank/DDBJ databases">
        <authorList>
            <person name="Chiriac C."/>
            <person name="Salcher M."/>
            <person name="Ghai R."/>
            <person name="Kavagutti S V."/>
        </authorList>
    </citation>
    <scope>NUCLEOTIDE SEQUENCE</scope>
</reference>
<accession>A0A6J5T618</accession>